<comment type="caution">
    <text evidence="6">The sequence shown here is derived from an EMBL/GenBank/DDBJ whole genome shotgun (WGS) entry which is preliminary data.</text>
</comment>
<organism evidence="6 7">
    <name type="scientific">Ridgeia piscesae</name>
    <name type="common">Tubeworm</name>
    <dbReference type="NCBI Taxonomy" id="27915"/>
    <lineage>
        <taxon>Eukaryota</taxon>
        <taxon>Metazoa</taxon>
        <taxon>Spiralia</taxon>
        <taxon>Lophotrochozoa</taxon>
        <taxon>Annelida</taxon>
        <taxon>Polychaeta</taxon>
        <taxon>Sedentaria</taxon>
        <taxon>Canalipalpata</taxon>
        <taxon>Sabellida</taxon>
        <taxon>Siboglinidae</taxon>
        <taxon>Ridgeia</taxon>
    </lineage>
</organism>
<proteinExistence type="inferred from homology"/>
<sequence length="489" mass="55066">MQMSPTQSCRLHTPDDYVFVSNNDENDDYPSQIRNQCQSNDDNQFRRDHRLLSPCQCEVDTKNCSVEFGPFLHQTNSDSHQTGGVAADYSDENAWPDGVARESLHGVPQDLDSENDINEKERWLMTYFAVFDGHAGTGAALMAVNLLHHIIQRHLCDVREELMRREAVTGDPHRKSSWQCEPMVDLPSPYRDRSASIDVDSLVIGALETAFKEMDETIGRERTTYQIQGGCTALVAIVFNGKLYVANAGDSRAIINLKGKVIPMSEDFTPLHEQRRLQTLAYLKPELLHNEFCHLQFPKRVTQTDVGRSMLYRDADMTGWSVKTITEDDTKFPLVYGEGKRARLMATIGVTRGFGDHDLTVYDTSIRIKPFLIPLPQVKVYDLTAESHEPNDVLILGSDGLWDVMTNSQAQETVLQTLLQLDDSDQLRYMSAAFQLVLAARGIRQDEMWQLKDGSQASNDDITAFVVPLCACVRLSPSPRNDLTVSDNS</sequence>
<dbReference type="PANTHER" id="PTHR13832">
    <property type="entry name" value="PROTEIN PHOSPHATASE 2C"/>
    <property type="match status" value="1"/>
</dbReference>
<dbReference type="PROSITE" id="PS01032">
    <property type="entry name" value="PPM_1"/>
    <property type="match status" value="1"/>
</dbReference>
<keyword evidence="7" id="KW-1185">Reference proteome</keyword>
<protein>
    <recommendedName>
        <fullName evidence="5">PPM-type phosphatase domain-containing protein</fullName>
    </recommendedName>
</protein>
<feature type="domain" description="PPM-type phosphatase" evidence="5">
    <location>
        <begin position="104"/>
        <end position="469"/>
    </location>
</feature>
<dbReference type="Pfam" id="PF00481">
    <property type="entry name" value="PP2C"/>
    <property type="match status" value="2"/>
</dbReference>
<evidence type="ECO:0000259" key="5">
    <source>
        <dbReference type="PROSITE" id="PS51746"/>
    </source>
</evidence>
<name>A0AAD9L5S5_RIDPI</name>
<dbReference type="Gene3D" id="3.60.40.10">
    <property type="entry name" value="PPM-type phosphatase domain"/>
    <property type="match status" value="1"/>
</dbReference>
<dbReference type="Proteomes" id="UP001209878">
    <property type="component" value="Unassembled WGS sequence"/>
</dbReference>
<dbReference type="PROSITE" id="PS51746">
    <property type="entry name" value="PPM_2"/>
    <property type="match status" value="1"/>
</dbReference>
<evidence type="ECO:0000313" key="6">
    <source>
        <dbReference type="EMBL" id="KAK2183616.1"/>
    </source>
</evidence>
<dbReference type="GO" id="GO:0046872">
    <property type="term" value="F:metal ion binding"/>
    <property type="evidence" value="ECO:0007669"/>
    <property type="project" value="UniProtKB-KW"/>
</dbReference>
<dbReference type="InterPro" id="IPR000222">
    <property type="entry name" value="PP2C_BS"/>
</dbReference>
<evidence type="ECO:0000256" key="1">
    <source>
        <dbReference type="ARBA" id="ARBA00022723"/>
    </source>
</evidence>
<dbReference type="PANTHER" id="PTHR13832:SF354">
    <property type="entry name" value="GM14138P"/>
    <property type="match status" value="1"/>
</dbReference>
<dbReference type="SMART" id="SM00332">
    <property type="entry name" value="PP2Cc"/>
    <property type="match status" value="1"/>
</dbReference>
<comment type="similarity">
    <text evidence="4">Belongs to the PP2C family.</text>
</comment>
<accession>A0AAD9L5S5</accession>
<keyword evidence="2 4" id="KW-0378">Hydrolase</keyword>
<evidence type="ECO:0000256" key="4">
    <source>
        <dbReference type="RuleBase" id="RU003465"/>
    </source>
</evidence>
<dbReference type="AlphaFoldDB" id="A0AAD9L5S5"/>
<dbReference type="GO" id="GO:0005739">
    <property type="term" value="C:mitochondrion"/>
    <property type="evidence" value="ECO:0007669"/>
    <property type="project" value="TreeGrafter"/>
</dbReference>
<gene>
    <name evidence="6" type="ORF">NP493_305g03043</name>
</gene>
<dbReference type="InterPro" id="IPR001932">
    <property type="entry name" value="PPM-type_phosphatase-like_dom"/>
</dbReference>
<keyword evidence="3 4" id="KW-0904">Protein phosphatase</keyword>
<dbReference type="EMBL" id="JAODUO010000304">
    <property type="protein sequence ID" value="KAK2183616.1"/>
    <property type="molecule type" value="Genomic_DNA"/>
</dbReference>
<dbReference type="InterPro" id="IPR036457">
    <property type="entry name" value="PPM-type-like_dom_sf"/>
</dbReference>
<keyword evidence="1" id="KW-0479">Metal-binding</keyword>
<evidence type="ECO:0000256" key="2">
    <source>
        <dbReference type="ARBA" id="ARBA00022801"/>
    </source>
</evidence>
<evidence type="ECO:0000256" key="3">
    <source>
        <dbReference type="ARBA" id="ARBA00022912"/>
    </source>
</evidence>
<dbReference type="InterPro" id="IPR015655">
    <property type="entry name" value="PP2C"/>
</dbReference>
<evidence type="ECO:0000313" key="7">
    <source>
        <dbReference type="Proteomes" id="UP001209878"/>
    </source>
</evidence>
<dbReference type="SUPFAM" id="SSF81606">
    <property type="entry name" value="PP2C-like"/>
    <property type="match status" value="1"/>
</dbReference>
<reference evidence="6" key="1">
    <citation type="journal article" date="2023" name="Mol. Biol. Evol.">
        <title>Third-Generation Sequencing Reveals the Adaptive Role of the Epigenome in Three Deep-Sea Polychaetes.</title>
        <authorList>
            <person name="Perez M."/>
            <person name="Aroh O."/>
            <person name="Sun Y."/>
            <person name="Lan Y."/>
            <person name="Juniper S.K."/>
            <person name="Young C.R."/>
            <person name="Angers B."/>
            <person name="Qian P.Y."/>
        </authorList>
    </citation>
    <scope>NUCLEOTIDE SEQUENCE</scope>
    <source>
        <strain evidence="6">R07B-5</strain>
    </source>
</reference>
<dbReference type="CDD" id="cd00143">
    <property type="entry name" value="PP2Cc"/>
    <property type="match status" value="1"/>
</dbReference>
<dbReference type="GO" id="GO:0004741">
    <property type="term" value="F:[pyruvate dehydrogenase (acetyl-transferring)]-phosphatase activity"/>
    <property type="evidence" value="ECO:0007669"/>
    <property type="project" value="TreeGrafter"/>
</dbReference>